<evidence type="ECO:0000313" key="1">
    <source>
        <dbReference type="EMBL" id="KAE9384634.1"/>
    </source>
</evidence>
<keyword evidence="2" id="KW-1185">Reference proteome</keyword>
<dbReference type="EMBL" id="ML770107">
    <property type="protein sequence ID" value="KAE9384634.1"/>
    <property type="molecule type" value="Genomic_DNA"/>
</dbReference>
<proteinExistence type="predicted"/>
<reference evidence="1" key="1">
    <citation type="journal article" date="2019" name="Environ. Microbiol.">
        <title>Fungal ecological strategies reflected in gene transcription - a case study of two litter decomposers.</title>
        <authorList>
            <person name="Barbi F."/>
            <person name="Kohler A."/>
            <person name="Barry K."/>
            <person name="Baskaran P."/>
            <person name="Daum C."/>
            <person name="Fauchery L."/>
            <person name="Ihrmark K."/>
            <person name="Kuo A."/>
            <person name="LaButti K."/>
            <person name="Lipzen A."/>
            <person name="Morin E."/>
            <person name="Grigoriev I.V."/>
            <person name="Henrissat B."/>
            <person name="Lindahl B."/>
            <person name="Martin F."/>
        </authorList>
    </citation>
    <scope>NUCLEOTIDE SEQUENCE</scope>
    <source>
        <strain evidence="1">JB14</strain>
    </source>
</reference>
<evidence type="ECO:0000313" key="2">
    <source>
        <dbReference type="Proteomes" id="UP000799118"/>
    </source>
</evidence>
<protein>
    <submittedName>
        <fullName evidence="1">Uncharacterized protein</fullName>
    </submittedName>
</protein>
<name>A0A6A4GGW1_9AGAR</name>
<organism evidence="1 2">
    <name type="scientific">Gymnopus androsaceus JB14</name>
    <dbReference type="NCBI Taxonomy" id="1447944"/>
    <lineage>
        <taxon>Eukaryota</taxon>
        <taxon>Fungi</taxon>
        <taxon>Dikarya</taxon>
        <taxon>Basidiomycota</taxon>
        <taxon>Agaricomycotina</taxon>
        <taxon>Agaricomycetes</taxon>
        <taxon>Agaricomycetidae</taxon>
        <taxon>Agaricales</taxon>
        <taxon>Marasmiineae</taxon>
        <taxon>Omphalotaceae</taxon>
        <taxon>Gymnopus</taxon>
    </lineage>
</organism>
<dbReference type="AlphaFoldDB" id="A0A6A4GGW1"/>
<dbReference type="Proteomes" id="UP000799118">
    <property type="component" value="Unassembled WGS sequence"/>
</dbReference>
<accession>A0A6A4GGW1</accession>
<gene>
    <name evidence="1" type="ORF">BT96DRAFT_929186</name>
</gene>
<sequence>MARRVGVFQLLFLIQVEQVFKPYQGLNGDAIDYSNSPDTFIHTVLPKQLSCILDVFKVLPTVQLVTESRKG</sequence>